<reference evidence="3" key="1">
    <citation type="submission" date="2019-04" db="EMBL/GenBank/DDBJ databases">
        <title>Friends and foes A comparative genomics studyof 23 Aspergillus species from section Flavi.</title>
        <authorList>
            <consortium name="DOE Joint Genome Institute"/>
            <person name="Kjaerbolling I."/>
            <person name="Vesth T."/>
            <person name="Frisvad J.C."/>
            <person name="Nybo J.L."/>
            <person name="Theobald S."/>
            <person name="Kildgaard S."/>
            <person name="Isbrandt T."/>
            <person name="Kuo A."/>
            <person name="Sato A."/>
            <person name="Lyhne E.K."/>
            <person name="Kogle M.E."/>
            <person name="Wiebenga A."/>
            <person name="Kun R.S."/>
            <person name="Lubbers R.J."/>
            <person name="Makela M.R."/>
            <person name="Barry K."/>
            <person name="Chovatia M."/>
            <person name="Clum A."/>
            <person name="Daum C."/>
            <person name="Haridas S."/>
            <person name="He G."/>
            <person name="LaButti K."/>
            <person name="Lipzen A."/>
            <person name="Mondo S."/>
            <person name="Riley R."/>
            <person name="Salamov A."/>
            <person name="Simmons B.A."/>
            <person name="Magnuson J.K."/>
            <person name="Henrissat B."/>
            <person name="Mortensen U.H."/>
            <person name="Larsen T.O."/>
            <person name="Devries R.P."/>
            <person name="Grigoriev I.V."/>
            <person name="Machida M."/>
            <person name="Baker S.E."/>
            <person name="Andersen M.R."/>
        </authorList>
    </citation>
    <scope>NUCLEOTIDE SEQUENCE [LARGE SCALE GENOMIC DNA]</scope>
    <source>
        <strain evidence="3">CBS 553.77</strain>
    </source>
</reference>
<gene>
    <name evidence="2" type="ORF">BDV28DRAFT_149077</name>
</gene>
<keyword evidence="1" id="KW-0732">Signal</keyword>
<feature type="chain" id="PRO_5024810893" description="Ubiquitin 3 binding protein But2 C-terminal domain-containing protein" evidence="1">
    <location>
        <begin position="19"/>
        <end position="252"/>
    </location>
</feature>
<dbReference type="EMBL" id="ML739132">
    <property type="protein sequence ID" value="KAE8352411.1"/>
    <property type="molecule type" value="Genomic_DNA"/>
</dbReference>
<feature type="signal peptide" evidence="1">
    <location>
        <begin position="1"/>
        <end position="18"/>
    </location>
</feature>
<evidence type="ECO:0000313" key="2">
    <source>
        <dbReference type="EMBL" id="KAE8352411.1"/>
    </source>
</evidence>
<accession>A0A5N6Z419</accession>
<proteinExistence type="predicted"/>
<dbReference type="AlphaFoldDB" id="A0A5N6Z419"/>
<evidence type="ECO:0000313" key="3">
    <source>
        <dbReference type="Proteomes" id="UP000327118"/>
    </source>
</evidence>
<sequence>MTLAFTALILCLLRGAIGAPRQSILSSWKQPLSCSNPCLNLLEAYKHGYKAGHSDAYREAFHVYDESYTDNYHSIWPTEEDKYDGQTRRIEYQPTYLCVFNATNPSQSHKGQDFNLERKGQQLPLKMTVNFETSGDTRYCQLAIDIPQFTRAANFSDGEDLIMEIWEIVSLGQNPPCPTWDDQPCFQLISMDPVTFPSRESASSWEQRNQVRPCKREMHFLVSLRLRDVQPMDGYVQWHGNPNDPAWKLYEL</sequence>
<organism evidence="2 3">
    <name type="scientific">Aspergillus coremiiformis</name>
    <dbReference type="NCBI Taxonomy" id="138285"/>
    <lineage>
        <taxon>Eukaryota</taxon>
        <taxon>Fungi</taxon>
        <taxon>Dikarya</taxon>
        <taxon>Ascomycota</taxon>
        <taxon>Pezizomycotina</taxon>
        <taxon>Eurotiomycetes</taxon>
        <taxon>Eurotiomycetidae</taxon>
        <taxon>Eurotiales</taxon>
        <taxon>Aspergillaceae</taxon>
        <taxon>Aspergillus</taxon>
        <taxon>Aspergillus subgen. Circumdati</taxon>
    </lineage>
</organism>
<keyword evidence="3" id="KW-1185">Reference proteome</keyword>
<name>A0A5N6Z419_9EURO</name>
<dbReference type="Proteomes" id="UP000327118">
    <property type="component" value="Unassembled WGS sequence"/>
</dbReference>
<evidence type="ECO:0000256" key="1">
    <source>
        <dbReference type="SAM" id="SignalP"/>
    </source>
</evidence>
<protein>
    <recommendedName>
        <fullName evidence="4">Ubiquitin 3 binding protein But2 C-terminal domain-containing protein</fullName>
    </recommendedName>
</protein>
<evidence type="ECO:0008006" key="4">
    <source>
        <dbReference type="Google" id="ProtNLM"/>
    </source>
</evidence>